<dbReference type="EMBL" id="CAXIEN010000318">
    <property type="protein sequence ID" value="CAL1293016.1"/>
    <property type="molecule type" value="Genomic_DNA"/>
</dbReference>
<proteinExistence type="predicted"/>
<keyword evidence="3" id="KW-1185">Reference proteome</keyword>
<dbReference type="Proteomes" id="UP001497382">
    <property type="component" value="Unassembled WGS sequence"/>
</dbReference>
<sequence length="53" mass="6307">MKQSIAMEYCYKTTSFELPTSSTPPTNKLESRRKNRPKGYTKRRPISDRYIHL</sequence>
<organism evidence="2 3">
    <name type="scientific">Larinioides sclopetarius</name>
    <dbReference type="NCBI Taxonomy" id="280406"/>
    <lineage>
        <taxon>Eukaryota</taxon>
        <taxon>Metazoa</taxon>
        <taxon>Ecdysozoa</taxon>
        <taxon>Arthropoda</taxon>
        <taxon>Chelicerata</taxon>
        <taxon>Arachnida</taxon>
        <taxon>Araneae</taxon>
        <taxon>Araneomorphae</taxon>
        <taxon>Entelegynae</taxon>
        <taxon>Araneoidea</taxon>
        <taxon>Araneidae</taxon>
        <taxon>Larinioides</taxon>
    </lineage>
</organism>
<name>A0AAV2BB20_9ARAC</name>
<dbReference type="AlphaFoldDB" id="A0AAV2BB20"/>
<gene>
    <name evidence="2" type="ORF">LARSCL_LOCUS17963</name>
</gene>
<protein>
    <submittedName>
        <fullName evidence="2">Uncharacterized protein</fullName>
    </submittedName>
</protein>
<reference evidence="2 3" key="1">
    <citation type="submission" date="2024-04" db="EMBL/GenBank/DDBJ databases">
        <authorList>
            <person name="Rising A."/>
            <person name="Reimegard J."/>
            <person name="Sonavane S."/>
            <person name="Akerstrom W."/>
            <person name="Nylinder S."/>
            <person name="Hedman E."/>
            <person name="Kallberg Y."/>
        </authorList>
    </citation>
    <scope>NUCLEOTIDE SEQUENCE [LARGE SCALE GENOMIC DNA]</scope>
</reference>
<evidence type="ECO:0000313" key="2">
    <source>
        <dbReference type="EMBL" id="CAL1293016.1"/>
    </source>
</evidence>
<feature type="compositionally biased region" description="Basic residues" evidence="1">
    <location>
        <begin position="31"/>
        <end position="44"/>
    </location>
</feature>
<accession>A0AAV2BB20</accession>
<evidence type="ECO:0000256" key="1">
    <source>
        <dbReference type="SAM" id="MobiDB-lite"/>
    </source>
</evidence>
<evidence type="ECO:0000313" key="3">
    <source>
        <dbReference type="Proteomes" id="UP001497382"/>
    </source>
</evidence>
<feature type="compositionally biased region" description="Polar residues" evidence="1">
    <location>
        <begin position="17"/>
        <end position="28"/>
    </location>
</feature>
<feature type="region of interest" description="Disordered" evidence="1">
    <location>
        <begin position="17"/>
        <end position="53"/>
    </location>
</feature>
<comment type="caution">
    <text evidence="2">The sequence shown here is derived from an EMBL/GenBank/DDBJ whole genome shotgun (WGS) entry which is preliminary data.</text>
</comment>